<feature type="domain" description="Cytochrome c" evidence="6">
    <location>
        <begin position="36"/>
        <end position="225"/>
    </location>
</feature>
<organism evidence="7">
    <name type="scientific">marine metagenome</name>
    <dbReference type="NCBI Taxonomy" id="408172"/>
    <lineage>
        <taxon>unclassified sequences</taxon>
        <taxon>metagenomes</taxon>
        <taxon>ecological metagenomes</taxon>
    </lineage>
</organism>
<evidence type="ECO:0000256" key="2">
    <source>
        <dbReference type="ARBA" id="ARBA00022617"/>
    </source>
</evidence>
<dbReference type="SUPFAM" id="SSF46626">
    <property type="entry name" value="Cytochrome c"/>
    <property type="match status" value="2"/>
</dbReference>
<dbReference type="InterPro" id="IPR051811">
    <property type="entry name" value="Cytochrome_c550/c551-like"/>
</dbReference>
<gene>
    <name evidence="7" type="ORF">METZ01_LOCUS6340</name>
</gene>
<evidence type="ECO:0000256" key="1">
    <source>
        <dbReference type="ARBA" id="ARBA00022448"/>
    </source>
</evidence>
<evidence type="ECO:0000256" key="3">
    <source>
        <dbReference type="ARBA" id="ARBA00022723"/>
    </source>
</evidence>
<dbReference type="AlphaFoldDB" id="A0A381NFW0"/>
<dbReference type="GO" id="GO:0009055">
    <property type="term" value="F:electron transfer activity"/>
    <property type="evidence" value="ECO:0007669"/>
    <property type="project" value="InterPro"/>
</dbReference>
<keyword evidence="5" id="KW-0408">Iron</keyword>
<dbReference type="PROSITE" id="PS51007">
    <property type="entry name" value="CYTC"/>
    <property type="match status" value="1"/>
</dbReference>
<accession>A0A381NFW0</accession>
<dbReference type="Pfam" id="PF13442">
    <property type="entry name" value="Cytochrome_CBB3"/>
    <property type="match status" value="2"/>
</dbReference>
<dbReference type="InterPro" id="IPR036909">
    <property type="entry name" value="Cyt_c-like_dom_sf"/>
</dbReference>
<dbReference type="GO" id="GO:0020037">
    <property type="term" value="F:heme binding"/>
    <property type="evidence" value="ECO:0007669"/>
    <property type="project" value="InterPro"/>
</dbReference>
<protein>
    <recommendedName>
        <fullName evidence="6">Cytochrome c domain-containing protein</fullName>
    </recommendedName>
</protein>
<dbReference type="Gene3D" id="1.10.760.10">
    <property type="entry name" value="Cytochrome c-like domain"/>
    <property type="match status" value="2"/>
</dbReference>
<keyword evidence="3" id="KW-0479">Metal-binding</keyword>
<sequence>MLNPSSKKRLLAVLVLCFLVQSIFVYRDDVDLELSTEAIEGRQIYHESACQVCHQLWGQGGFLGPDLTNAASRVDETRLVSLLTVGSGQMPAFNFNSRQIDQMKAFMNEIDRPDIGRGELRMGDPSTGTSLQEAFESAIIDLVLPTNAAAGFETFRTGLCKACHFPFQTSIVGAPDLSTTVERLSEPELVDVLTSGKPETGMPPPIPELSPSQIDDLIAYFFWLNGHRGELEDDTRARQVDRNVNWRLLPWWEYR</sequence>
<keyword evidence="1" id="KW-0813">Transport</keyword>
<reference evidence="7" key="1">
    <citation type="submission" date="2018-05" db="EMBL/GenBank/DDBJ databases">
        <authorList>
            <person name="Lanie J.A."/>
            <person name="Ng W.-L."/>
            <person name="Kazmierczak K.M."/>
            <person name="Andrzejewski T.M."/>
            <person name="Davidsen T.M."/>
            <person name="Wayne K.J."/>
            <person name="Tettelin H."/>
            <person name="Glass J.I."/>
            <person name="Rusch D."/>
            <person name="Podicherti R."/>
            <person name="Tsui H.-C.T."/>
            <person name="Winkler M.E."/>
        </authorList>
    </citation>
    <scope>NUCLEOTIDE SEQUENCE</scope>
</reference>
<dbReference type="EMBL" id="UINC01000333">
    <property type="protein sequence ID" value="SUZ53486.1"/>
    <property type="molecule type" value="Genomic_DNA"/>
</dbReference>
<evidence type="ECO:0000256" key="4">
    <source>
        <dbReference type="ARBA" id="ARBA00022982"/>
    </source>
</evidence>
<name>A0A381NFW0_9ZZZZ</name>
<dbReference type="GO" id="GO:0046872">
    <property type="term" value="F:metal ion binding"/>
    <property type="evidence" value="ECO:0007669"/>
    <property type="project" value="UniProtKB-KW"/>
</dbReference>
<evidence type="ECO:0000259" key="6">
    <source>
        <dbReference type="PROSITE" id="PS51007"/>
    </source>
</evidence>
<evidence type="ECO:0000256" key="5">
    <source>
        <dbReference type="ARBA" id="ARBA00023004"/>
    </source>
</evidence>
<evidence type="ECO:0000313" key="7">
    <source>
        <dbReference type="EMBL" id="SUZ53486.1"/>
    </source>
</evidence>
<keyword evidence="4" id="KW-0249">Electron transport</keyword>
<dbReference type="PANTHER" id="PTHR37823">
    <property type="entry name" value="CYTOCHROME C-553-LIKE"/>
    <property type="match status" value="1"/>
</dbReference>
<keyword evidence="2" id="KW-0349">Heme</keyword>
<proteinExistence type="predicted"/>
<dbReference type="InterPro" id="IPR009056">
    <property type="entry name" value="Cyt_c-like_dom"/>
</dbReference>